<keyword evidence="5 8" id="KW-0812">Transmembrane</keyword>
<evidence type="ECO:0000256" key="8">
    <source>
        <dbReference type="SAM" id="Phobius"/>
    </source>
</evidence>
<evidence type="ECO:0000256" key="1">
    <source>
        <dbReference type="ARBA" id="ARBA00004651"/>
    </source>
</evidence>
<name>A0ABU9GS16_9GAMM</name>
<feature type="transmembrane region" description="Helical" evidence="8">
    <location>
        <begin position="75"/>
        <end position="95"/>
    </location>
</feature>
<dbReference type="PANTHER" id="PTHR30472">
    <property type="entry name" value="FERRIC ENTEROBACTIN TRANSPORT SYSTEM PERMEASE PROTEIN"/>
    <property type="match status" value="1"/>
</dbReference>
<dbReference type="Pfam" id="PF01032">
    <property type="entry name" value="FecCD"/>
    <property type="match status" value="1"/>
</dbReference>
<dbReference type="RefSeq" id="WP_341598275.1">
    <property type="nucleotide sequence ID" value="NZ_JBAKAZ010000042.1"/>
</dbReference>
<dbReference type="EMBL" id="JBAKAZ010000042">
    <property type="protein sequence ID" value="MEL0630146.1"/>
    <property type="molecule type" value="Genomic_DNA"/>
</dbReference>
<evidence type="ECO:0000256" key="2">
    <source>
        <dbReference type="ARBA" id="ARBA00007935"/>
    </source>
</evidence>
<feature type="transmembrane region" description="Helical" evidence="8">
    <location>
        <begin position="326"/>
        <end position="343"/>
    </location>
</feature>
<feature type="transmembrane region" description="Helical" evidence="8">
    <location>
        <begin position="297"/>
        <end position="314"/>
    </location>
</feature>
<gene>
    <name evidence="9" type="ORF">V6256_11075</name>
</gene>
<proteinExistence type="inferred from homology"/>
<keyword evidence="4" id="KW-1003">Cell membrane</keyword>
<keyword evidence="10" id="KW-1185">Reference proteome</keyword>
<keyword evidence="7 8" id="KW-0472">Membrane</keyword>
<comment type="subcellular location">
    <subcellularLocation>
        <location evidence="1">Cell membrane</location>
        <topology evidence="1">Multi-pass membrane protein</topology>
    </subcellularLocation>
</comment>
<dbReference type="Gene3D" id="1.10.3470.10">
    <property type="entry name" value="ABC transporter involved in vitamin B12 uptake, BtuC"/>
    <property type="match status" value="1"/>
</dbReference>
<sequence>MPSLPSKRKIVSNAMILNKYQVAWIVGIIAMLSAFIFSLQFGSTSLSLKQVLTGLSAFNDDQMEMSSRILIDFRLPRALLAIIAGAGLAMVGALLQTSTKNDLADPFLFGLSSGASAGAVLIITQLGDALGVWSLPIAAFTGGLVSATAVMVLFSMQKKQGNNNLILCGLAISFLFGAITSFLIYSGDQRAASSILFWTMGGLGLARWDNLIFAAAGVFCLVVLISKRYRQLDTLLVSEQTTRSLGVNVHRLQSEIFLCCAFCTAAIVSLTGVVGFIGLMVPHLVRPFSGVTHKRSLPLVALWGAVILLIGDLISRTILAPQELPVGIVTAALGGLFVLYLVWSKKA</sequence>
<reference evidence="9 10" key="1">
    <citation type="submission" date="2024-02" db="EMBL/GenBank/DDBJ databases">
        <title>Bacteria isolated from the canopy kelp, Nereocystis luetkeana.</title>
        <authorList>
            <person name="Pfister C.A."/>
            <person name="Younker I.T."/>
            <person name="Light S.H."/>
        </authorList>
    </citation>
    <scope>NUCLEOTIDE SEQUENCE [LARGE SCALE GENOMIC DNA]</scope>
    <source>
        <strain evidence="9 10">TI.1.05</strain>
    </source>
</reference>
<feature type="transmembrane region" description="Helical" evidence="8">
    <location>
        <begin position="256"/>
        <end position="277"/>
    </location>
</feature>
<dbReference type="InterPro" id="IPR000522">
    <property type="entry name" value="ABC_transptr_permease_BtuC"/>
</dbReference>
<dbReference type="PANTHER" id="PTHR30472:SF67">
    <property type="entry name" value="PERMEASE OF ABC TRANSPORTER-RELATED"/>
    <property type="match status" value="1"/>
</dbReference>
<dbReference type="CDD" id="cd06550">
    <property type="entry name" value="TM_ABC_iron-siderophores_like"/>
    <property type="match status" value="1"/>
</dbReference>
<feature type="transmembrane region" description="Helical" evidence="8">
    <location>
        <begin position="205"/>
        <end position="225"/>
    </location>
</feature>
<evidence type="ECO:0000313" key="9">
    <source>
        <dbReference type="EMBL" id="MEL0630146.1"/>
    </source>
</evidence>
<comment type="caution">
    <text evidence="9">The sequence shown here is derived from an EMBL/GenBank/DDBJ whole genome shotgun (WGS) entry which is preliminary data.</text>
</comment>
<accession>A0ABU9GS16</accession>
<feature type="transmembrane region" description="Helical" evidence="8">
    <location>
        <begin position="133"/>
        <end position="153"/>
    </location>
</feature>
<evidence type="ECO:0000256" key="3">
    <source>
        <dbReference type="ARBA" id="ARBA00022448"/>
    </source>
</evidence>
<evidence type="ECO:0000256" key="4">
    <source>
        <dbReference type="ARBA" id="ARBA00022475"/>
    </source>
</evidence>
<dbReference type="InterPro" id="IPR037294">
    <property type="entry name" value="ABC_BtuC-like"/>
</dbReference>
<protein>
    <submittedName>
        <fullName evidence="9">Iron ABC transporter permease</fullName>
    </submittedName>
</protein>
<feature type="transmembrane region" description="Helical" evidence="8">
    <location>
        <begin position="165"/>
        <end position="185"/>
    </location>
</feature>
<organism evidence="9 10">
    <name type="scientific">Psychromonas aquatilis</name>
    <dbReference type="NCBI Taxonomy" id="2005072"/>
    <lineage>
        <taxon>Bacteria</taxon>
        <taxon>Pseudomonadati</taxon>
        <taxon>Pseudomonadota</taxon>
        <taxon>Gammaproteobacteria</taxon>
        <taxon>Alteromonadales</taxon>
        <taxon>Psychromonadaceae</taxon>
        <taxon>Psychromonas</taxon>
    </lineage>
</organism>
<evidence type="ECO:0000256" key="7">
    <source>
        <dbReference type="ARBA" id="ARBA00023136"/>
    </source>
</evidence>
<dbReference type="SUPFAM" id="SSF81345">
    <property type="entry name" value="ABC transporter involved in vitamin B12 uptake, BtuC"/>
    <property type="match status" value="1"/>
</dbReference>
<feature type="transmembrane region" description="Helical" evidence="8">
    <location>
        <begin position="21"/>
        <end position="41"/>
    </location>
</feature>
<evidence type="ECO:0000313" key="10">
    <source>
        <dbReference type="Proteomes" id="UP001369082"/>
    </source>
</evidence>
<evidence type="ECO:0000256" key="6">
    <source>
        <dbReference type="ARBA" id="ARBA00022989"/>
    </source>
</evidence>
<dbReference type="Proteomes" id="UP001369082">
    <property type="component" value="Unassembled WGS sequence"/>
</dbReference>
<keyword evidence="3" id="KW-0813">Transport</keyword>
<evidence type="ECO:0000256" key="5">
    <source>
        <dbReference type="ARBA" id="ARBA00022692"/>
    </source>
</evidence>
<comment type="similarity">
    <text evidence="2">Belongs to the binding-protein-dependent transport system permease family. FecCD subfamily.</text>
</comment>
<keyword evidence="6 8" id="KW-1133">Transmembrane helix</keyword>
<feature type="transmembrane region" description="Helical" evidence="8">
    <location>
        <begin position="107"/>
        <end position="127"/>
    </location>
</feature>